<organism evidence="2 3">
    <name type="scientific">Virgisporangium aurantiacum</name>
    <dbReference type="NCBI Taxonomy" id="175570"/>
    <lineage>
        <taxon>Bacteria</taxon>
        <taxon>Bacillati</taxon>
        <taxon>Actinomycetota</taxon>
        <taxon>Actinomycetes</taxon>
        <taxon>Micromonosporales</taxon>
        <taxon>Micromonosporaceae</taxon>
        <taxon>Virgisporangium</taxon>
    </lineage>
</organism>
<comment type="caution">
    <text evidence="2">The sequence shown here is derived from an EMBL/GenBank/DDBJ whole genome shotgun (WGS) entry which is preliminary data.</text>
</comment>
<dbReference type="AlphaFoldDB" id="A0A8J3ZD16"/>
<dbReference type="RefSeq" id="WP_204000537.1">
    <property type="nucleotide sequence ID" value="NZ_BOPG01000044.1"/>
</dbReference>
<dbReference type="InterPro" id="IPR058711">
    <property type="entry name" value="SCO6045-like_C"/>
</dbReference>
<accession>A0A8J3ZD16</accession>
<feature type="domain" description="SCO6045-like C-terminal" evidence="1">
    <location>
        <begin position="14"/>
        <end position="95"/>
    </location>
</feature>
<evidence type="ECO:0000259" key="1">
    <source>
        <dbReference type="Pfam" id="PF26136"/>
    </source>
</evidence>
<proteinExistence type="predicted"/>
<name>A0A8J3ZD16_9ACTN</name>
<dbReference type="Pfam" id="PF26136">
    <property type="entry name" value="SCO6045_C"/>
    <property type="match status" value="1"/>
</dbReference>
<keyword evidence="3" id="KW-1185">Reference proteome</keyword>
<protein>
    <recommendedName>
        <fullName evidence="1">SCO6045-like C-terminal domain-containing protein</fullName>
    </recommendedName>
</protein>
<dbReference type="Proteomes" id="UP000612585">
    <property type="component" value="Unassembled WGS sequence"/>
</dbReference>
<evidence type="ECO:0000313" key="3">
    <source>
        <dbReference type="Proteomes" id="UP000612585"/>
    </source>
</evidence>
<reference evidence="2" key="1">
    <citation type="submission" date="2021-01" db="EMBL/GenBank/DDBJ databases">
        <title>Whole genome shotgun sequence of Virgisporangium aurantiacum NBRC 16421.</title>
        <authorList>
            <person name="Komaki H."/>
            <person name="Tamura T."/>
        </authorList>
    </citation>
    <scope>NUCLEOTIDE SEQUENCE</scope>
    <source>
        <strain evidence="2">NBRC 16421</strain>
    </source>
</reference>
<sequence>MSDVDAARERLGEQLADLTEALVAGAPVPAGFDPRLFAVARSSLLNKRAGEVANAWPRLAAALGPQWRDTFREWAADRPPRGSLCDGFDFARYLAVTGGIPPGPARAAALAELATREGHWRYTGDRPPRPRRLPAFARRWVGRAKTRILTA</sequence>
<gene>
    <name evidence="2" type="ORF">Vau01_064890</name>
</gene>
<dbReference type="EMBL" id="BOPG01000044">
    <property type="protein sequence ID" value="GIJ58973.1"/>
    <property type="molecule type" value="Genomic_DNA"/>
</dbReference>
<evidence type="ECO:0000313" key="2">
    <source>
        <dbReference type="EMBL" id="GIJ58973.1"/>
    </source>
</evidence>